<proteinExistence type="predicted"/>
<dbReference type="EMBL" id="FNJB01000019">
    <property type="protein sequence ID" value="SDP87577.1"/>
    <property type="molecule type" value="Genomic_DNA"/>
</dbReference>
<dbReference type="AlphaFoldDB" id="A0A1H0WA50"/>
<keyword evidence="2" id="KW-1185">Reference proteome</keyword>
<accession>A0A1H0WA50</accession>
<organism evidence="1 2">
    <name type="scientific">Actinokineospora alba</name>
    <dbReference type="NCBI Taxonomy" id="504798"/>
    <lineage>
        <taxon>Bacteria</taxon>
        <taxon>Bacillati</taxon>
        <taxon>Actinomycetota</taxon>
        <taxon>Actinomycetes</taxon>
        <taxon>Pseudonocardiales</taxon>
        <taxon>Pseudonocardiaceae</taxon>
        <taxon>Actinokineospora</taxon>
    </lineage>
</organism>
<name>A0A1H0WA50_9PSEU</name>
<sequence length="101" mass="12243">MSARWRRHYPLEYRREFSKYERVLLYIEKADGSGFCFHKKGRSRTQWHQDYARPRAADFLDRKAAEPGIWLVTTVRVLPDKRLTLCTARFRRTPERVIDKN</sequence>
<dbReference type="Proteomes" id="UP000199651">
    <property type="component" value="Unassembled WGS sequence"/>
</dbReference>
<dbReference type="STRING" id="504798.SAMN05421871_11565"/>
<evidence type="ECO:0000313" key="2">
    <source>
        <dbReference type="Proteomes" id="UP000199651"/>
    </source>
</evidence>
<gene>
    <name evidence="1" type="ORF">SAMN05192558_11941</name>
</gene>
<protein>
    <submittedName>
        <fullName evidence="1">Uncharacterized protein</fullName>
    </submittedName>
</protein>
<evidence type="ECO:0000313" key="1">
    <source>
        <dbReference type="EMBL" id="SDP87577.1"/>
    </source>
</evidence>
<reference evidence="2" key="1">
    <citation type="submission" date="2016-10" db="EMBL/GenBank/DDBJ databases">
        <authorList>
            <person name="Varghese N."/>
            <person name="Submissions S."/>
        </authorList>
    </citation>
    <scope>NUCLEOTIDE SEQUENCE [LARGE SCALE GENOMIC DNA]</scope>
    <source>
        <strain evidence="2">IBRC-M 10655</strain>
    </source>
</reference>